<name>A0A4Y2G6Y9_ARAVE</name>
<organism evidence="2 3">
    <name type="scientific">Araneus ventricosus</name>
    <name type="common">Orbweaver spider</name>
    <name type="synonym">Epeira ventricosa</name>
    <dbReference type="NCBI Taxonomy" id="182803"/>
    <lineage>
        <taxon>Eukaryota</taxon>
        <taxon>Metazoa</taxon>
        <taxon>Ecdysozoa</taxon>
        <taxon>Arthropoda</taxon>
        <taxon>Chelicerata</taxon>
        <taxon>Arachnida</taxon>
        <taxon>Araneae</taxon>
        <taxon>Araneomorphae</taxon>
        <taxon>Entelegynae</taxon>
        <taxon>Araneoidea</taxon>
        <taxon>Araneidae</taxon>
        <taxon>Araneus</taxon>
    </lineage>
</organism>
<evidence type="ECO:0000313" key="2">
    <source>
        <dbReference type="EMBL" id="GBM49480.1"/>
    </source>
</evidence>
<dbReference type="EMBL" id="BGPR01001258">
    <property type="protein sequence ID" value="GBM49480.1"/>
    <property type="molecule type" value="Genomic_DNA"/>
</dbReference>
<dbReference type="InterPro" id="IPR036397">
    <property type="entry name" value="RNaseH_sf"/>
</dbReference>
<evidence type="ECO:0000313" key="3">
    <source>
        <dbReference type="Proteomes" id="UP000499080"/>
    </source>
</evidence>
<gene>
    <name evidence="2" type="ORF">AVEN_142617_1</name>
</gene>
<proteinExistence type="predicted"/>
<accession>A0A4Y2G6Y9</accession>
<reference evidence="2 3" key="1">
    <citation type="journal article" date="2019" name="Sci. Rep.">
        <title>Orb-weaving spider Araneus ventricosus genome elucidates the spidroin gene catalogue.</title>
        <authorList>
            <person name="Kono N."/>
            <person name="Nakamura H."/>
            <person name="Ohtoshi R."/>
            <person name="Moran D.A.P."/>
            <person name="Shinohara A."/>
            <person name="Yoshida Y."/>
            <person name="Fujiwara M."/>
            <person name="Mori M."/>
            <person name="Tomita M."/>
            <person name="Arakawa K."/>
        </authorList>
    </citation>
    <scope>NUCLEOTIDE SEQUENCE [LARGE SCALE GENOMIC DNA]</scope>
</reference>
<sequence length="179" mass="20551">MMMKRPDSIHSEYAGYLQTIKQKPADKTNQGDTAEAFRPAGSHNFKQHQENIKQFKYNKYNLEMSKRTAAGERNQPVTSICVHVFVSRAKLLRQEPGSFFQETFLVLEQVVIAGRLFYDHARPKAVRRTQQQLQQFHLEVFDQPVYSPNLAFSDYHLFQHRKSSTASSISPVTTTAVTG</sequence>
<dbReference type="Gene3D" id="3.30.420.10">
    <property type="entry name" value="Ribonuclease H-like superfamily/Ribonuclease H"/>
    <property type="match status" value="1"/>
</dbReference>
<protein>
    <submittedName>
        <fullName evidence="2">Uncharacterized protein</fullName>
    </submittedName>
</protein>
<feature type="region of interest" description="Disordered" evidence="1">
    <location>
        <begin position="22"/>
        <end position="45"/>
    </location>
</feature>
<evidence type="ECO:0000256" key="1">
    <source>
        <dbReference type="SAM" id="MobiDB-lite"/>
    </source>
</evidence>
<dbReference type="Proteomes" id="UP000499080">
    <property type="component" value="Unassembled WGS sequence"/>
</dbReference>
<dbReference type="GO" id="GO:0003676">
    <property type="term" value="F:nucleic acid binding"/>
    <property type="evidence" value="ECO:0007669"/>
    <property type="project" value="InterPro"/>
</dbReference>
<comment type="caution">
    <text evidence="2">The sequence shown here is derived from an EMBL/GenBank/DDBJ whole genome shotgun (WGS) entry which is preliminary data.</text>
</comment>
<keyword evidence="3" id="KW-1185">Reference proteome</keyword>
<dbReference type="AlphaFoldDB" id="A0A4Y2G6Y9"/>